<dbReference type="Proteomes" id="UP000461443">
    <property type="component" value="Unassembled WGS sequence"/>
</dbReference>
<dbReference type="InterPro" id="IPR020378">
    <property type="entry name" value="DUF4186"/>
</dbReference>
<name>A0A845SQU9_9GAMM</name>
<proteinExistence type="predicted"/>
<keyword evidence="2" id="KW-1185">Reference proteome</keyword>
<dbReference type="Pfam" id="PF13811">
    <property type="entry name" value="DUF4186"/>
    <property type="match status" value="1"/>
</dbReference>
<comment type="caution">
    <text evidence="1">The sequence shown here is derived from an EMBL/GenBank/DDBJ whole genome shotgun (WGS) entry which is preliminary data.</text>
</comment>
<accession>A0A845SQU9</accession>
<sequence length="123" mass="13848">MRQDQDIDIIWDRLQRSAFRSKFRLNEKDLAYLRNKGTAVVLSHARDFIAARLAPALPAKDGKQTPWRGHPAFVAQHATATCCRGCLEKWHGIPKGQALGAAEQDYVVRLIALWLERRGGGID</sequence>
<organism evidence="1 2">
    <name type="scientific">Acerihabitans arboris</name>
    <dbReference type="NCBI Taxonomy" id="2691583"/>
    <lineage>
        <taxon>Bacteria</taxon>
        <taxon>Pseudomonadati</taxon>
        <taxon>Pseudomonadota</taxon>
        <taxon>Gammaproteobacteria</taxon>
        <taxon>Enterobacterales</taxon>
        <taxon>Pectobacteriaceae</taxon>
        <taxon>Acerihabitans</taxon>
    </lineage>
</organism>
<dbReference type="RefSeq" id="WP_162367962.1">
    <property type="nucleotide sequence ID" value="NZ_WUBS01000017.1"/>
</dbReference>
<reference evidence="1 2" key="2">
    <citation type="submission" date="2020-02" db="EMBL/GenBank/DDBJ databases">
        <title>The new genus of Enterobacteriales.</title>
        <authorList>
            <person name="Kim I.S."/>
        </authorList>
    </citation>
    <scope>NUCLEOTIDE SEQUENCE [LARGE SCALE GENOMIC DNA]</scope>
    <source>
        <strain evidence="1 2">SAP-6</strain>
    </source>
</reference>
<reference evidence="1 2" key="1">
    <citation type="submission" date="2019-12" db="EMBL/GenBank/DDBJ databases">
        <authorList>
            <person name="Lee S.D."/>
        </authorList>
    </citation>
    <scope>NUCLEOTIDE SEQUENCE [LARGE SCALE GENOMIC DNA]</scope>
    <source>
        <strain evidence="1 2">SAP-6</strain>
    </source>
</reference>
<gene>
    <name evidence="1" type="ORF">GRH90_21220</name>
</gene>
<dbReference type="AlphaFoldDB" id="A0A845SQU9"/>
<protein>
    <submittedName>
        <fullName evidence="1">DUF4186 family protein</fullName>
    </submittedName>
</protein>
<evidence type="ECO:0000313" key="1">
    <source>
        <dbReference type="EMBL" id="NDL65256.1"/>
    </source>
</evidence>
<dbReference type="EMBL" id="WUBS01000017">
    <property type="protein sequence ID" value="NDL65256.1"/>
    <property type="molecule type" value="Genomic_DNA"/>
</dbReference>
<evidence type="ECO:0000313" key="2">
    <source>
        <dbReference type="Proteomes" id="UP000461443"/>
    </source>
</evidence>